<name>A0ABM8EHP5_9BACT</name>
<evidence type="ECO:0000259" key="2">
    <source>
        <dbReference type="PROSITE" id="PS51724"/>
    </source>
</evidence>
<dbReference type="RefSeq" id="WP_282002114.1">
    <property type="nucleotide sequence ID" value="NZ_AP027151.1"/>
</dbReference>
<accession>A0ABM8EHP5</accession>
<proteinExistence type="predicted"/>
<organism evidence="3 4">
    <name type="scientific">Geotalea uraniireducens</name>
    <dbReference type="NCBI Taxonomy" id="351604"/>
    <lineage>
        <taxon>Bacteria</taxon>
        <taxon>Pseudomonadati</taxon>
        <taxon>Thermodesulfobacteriota</taxon>
        <taxon>Desulfuromonadia</taxon>
        <taxon>Geobacterales</taxon>
        <taxon>Geobacteraceae</taxon>
        <taxon>Geotalea</taxon>
    </lineage>
</organism>
<gene>
    <name evidence="3" type="ORF">GURASL_08750</name>
</gene>
<keyword evidence="4" id="KW-1185">Reference proteome</keyword>
<evidence type="ECO:0000313" key="4">
    <source>
        <dbReference type="Proteomes" id="UP001317705"/>
    </source>
</evidence>
<dbReference type="SUPFAM" id="SSF110997">
    <property type="entry name" value="Sporulation related repeat"/>
    <property type="match status" value="1"/>
</dbReference>
<keyword evidence="1" id="KW-0732">Signal</keyword>
<feature type="chain" id="PRO_5047355299" description="SPOR domain-containing protein" evidence="1">
    <location>
        <begin position="27"/>
        <end position="258"/>
    </location>
</feature>
<dbReference type="Pfam" id="PF05036">
    <property type="entry name" value="SPOR"/>
    <property type="match status" value="1"/>
</dbReference>
<feature type="signal peptide" evidence="1">
    <location>
        <begin position="1"/>
        <end position="26"/>
    </location>
</feature>
<evidence type="ECO:0000256" key="1">
    <source>
        <dbReference type="SAM" id="SignalP"/>
    </source>
</evidence>
<feature type="domain" description="SPOR" evidence="2">
    <location>
        <begin position="32"/>
        <end position="109"/>
    </location>
</feature>
<dbReference type="InterPro" id="IPR007730">
    <property type="entry name" value="SPOR-like_dom"/>
</dbReference>
<evidence type="ECO:0000313" key="3">
    <source>
        <dbReference type="EMBL" id="BDV41952.1"/>
    </source>
</evidence>
<dbReference type="EMBL" id="AP027151">
    <property type="protein sequence ID" value="BDV41952.1"/>
    <property type="molecule type" value="Genomic_DNA"/>
</dbReference>
<protein>
    <recommendedName>
        <fullName evidence="2">SPOR domain-containing protein</fullName>
    </recommendedName>
</protein>
<reference evidence="3 4" key="1">
    <citation type="submission" date="2022-12" db="EMBL/GenBank/DDBJ databases">
        <title>Polyphasic characterization of Geotalea uranireducens NIT-SL11 newly isolated from a complex of sewage sludge and microbially reduced graphene oxide.</title>
        <authorList>
            <person name="Xie L."/>
            <person name="Yoshida N."/>
            <person name="Meng L."/>
        </authorList>
    </citation>
    <scope>NUCLEOTIDE SEQUENCE [LARGE SCALE GENOMIC DNA]</scope>
    <source>
        <strain evidence="3 4">NIT-SL11</strain>
    </source>
</reference>
<sequence length="258" mass="28886">MLFRQWKSFLLASCVHFLLTASLSSAAQIKGNKETNGYSVNVGAFAEEKNAERLAAKLQAKGIDAIYFKKDNGVYTVRFGEFATLDAARNVAKKLVDDKLIGSYFIVSSDTHPKKTIPQSQSTKKNGWVDELVQVQRSMQKTDADRQAELSLLKSKAKNMKEFFDKTKSAPSKFTSKCGVSNDSQHPAVVCTLFFPDVGPNMRYYHNIDAFVHRATAILAKDGNFSFFIDALVGGFVAYKYSYTKEFDQIDRVSTMPY</sequence>
<dbReference type="Gene3D" id="3.30.70.1070">
    <property type="entry name" value="Sporulation related repeat"/>
    <property type="match status" value="1"/>
</dbReference>
<dbReference type="PROSITE" id="PS51724">
    <property type="entry name" value="SPOR"/>
    <property type="match status" value="1"/>
</dbReference>
<dbReference type="InterPro" id="IPR036680">
    <property type="entry name" value="SPOR-like_sf"/>
</dbReference>
<dbReference type="Proteomes" id="UP001317705">
    <property type="component" value="Chromosome"/>
</dbReference>